<keyword evidence="4 16" id="KW-0410">Iron transport</keyword>
<dbReference type="Gene3D" id="3.40.50.300">
    <property type="entry name" value="P-loop containing nucleotide triphosphate hydrolases"/>
    <property type="match status" value="1"/>
</dbReference>
<dbReference type="InterPro" id="IPR041069">
    <property type="entry name" value="FeoB_Cyto"/>
</dbReference>
<dbReference type="InterPro" id="IPR050860">
    <property type="entry name" value="FeoB_GTPase"/>
</dbReference>
<evidence type="ECO:0000256" key="15">
    <source>
        <dbReference type="PIRSR" id="PIRSR603373-2"/>
    </source>
</evidence>
<dbReference type="NCBIfam" id="TIGR00437">
    <property type="entry name" value="feoB"/>
    <property type="match status" value="1"/>
</dbReference>
<evidence type="ECO:0000256" key="7">
    <source>
        <dbReference type="ARBA" id="ARBA00022741"/>
    </source>
</evidence>
<keyword evidence="8 16" id="KW-1133">Transmembrane helix</keyword>
<dbReference type="Pfam" id="PF07664">
    <property type="entry name" value="FeoB_C"/>
    <property type="match status" value="1"/>
</dbReference>
<feature type="transmembrane region" description="Helical" evidence="16">
    <location>
        <begin position="396"/>
        <end position="422"/>
    </location>
</feature>
<dbReference type="GO" id="GO:0015093">
    <property type="term" value="F:ferrous iron transmembrane transporter activity"/>
    <property type="evidence" value="ECO:0007669"/>
    <property type="project" value="UniProtKB-UniRule"/>
</dbReference>
<feature type="transmembrane region" description="Helical" evidence="16">
    <location>
        <begin position="466"/>
        <end position="486"/>
    </location>
</feature>
<keyword evidence="7 14" id="KW-0547">Nucleotide-binding</keyword>
<keyword evidence="6 16" id="KW-0812">Transmembrane</keyword>
<dbReference type="PANTHER" id="PTHR43185">
    <property type="entry name" value="FERROUS IRON TRANSPORT PROTEIN B"/>
    <property type="match status" value="1"/>
</dbReference>
<keyword evidence="10" id="KW-0406">Ion transport</keyword>
<accession>A0A401FTR1</accession>
<keyword evidence="3" id="KW-1003">Cell membrane</keyword>
<evidence type="ECO:0000313" key="18">
    <source>
        <dbReference type="EMBL" id="GBC60351.1"/>
    </source>
</evidence>
<dbReference type="InterPro" id="IPR011640">
    <property type="entry name" value="Fe2_transport_prot_B_C"/>
</dbReference>
<feature type="binding site" evidence="15">
    <location>
        <position position="22"/>
    </location>
    <ligand>
        <name>Mg(2+)</name>
        <dbReference type="ChEBI" id="CHEBI:18420"/>
        <label>1</label>
    </ligand>
</feature>
<evidence type="ECO:0000313" key="19">
    <source>
        <dbReference type="Proteomes" id="UP000288096"/>
    </source>
</evidence>
<evidence type="ECO:0000256" key="13">
    <source>
        <dbReference type="NCBIfam" id="TIGR00437"/>
    </source>
</evidence>
<evidence type="ECO:0000256" key="2">
    <source>
        <dbReference type="ARBA" id="ARBA00022448"/>
    </source>
</evidence>
<dbReference type="GO" id="GO:0005886">
    <property type="term" value="C:plasma membrane"/>
    <property type="evidence" value="ECO:0007669"/>
    <property type="project" value="UniProtKB-SubCell"/>
</dbReference>
<feature type="binding site" evidence="14">
    <location>
        <begin position="117"/>
        <end position="120"/>
    </location>
    <ligand>
        <name>GTP</name>
        <dbReference type="ChEBI" id="CHEBI:37565"/>
        <label>1</label>
    </ligand>
</feature>
<feature type="binding site" evidence="14">
    <location>
        <begin position="11"/>
        <end position="18"/>
    </location>
    <ligand>
        <name>GTP</name>
        <dbReference type="ChEBI" id="CHEBI:37565"/>
        <label>1</label>
    </ligand>
</feature>
<dbReference type="SUPFAM" id="SSF52540">
    <property type="entry name" value="P-loop containing nucleoside triphosphate hydrolases"/>
    <property type="match status" value="1"/>
</dbReference>
<dbReference type="InterPro" id="IPR011642">
    <property type="entry name" value="Gate_dom"/>
</dbReference>
<evidence type="ECO:0000256" key="6">
    <source>
        <dbReference type="ARBA" id="ARBA00022692"/>
    </source>
</evidence>
<dbReference type="EMBL" id="BEXT01000001">
    <property type="protein sequence ID" value="GBC60351.1"/>
    <property type="molecule type" value="Genomic_DNA"/>
</dbReference>
<sequence>MQENLSIALAGNPNAGKTTMFNALTGARQSVGNYPGVTVEKREGYLHHNGLQLNIVDLPGTYSLTAYSQEELVARDYLVNERPRIVVDIVDANSLERHLYLAVQFMEMGIPMVLALNMMDEVRKSGKKIDTAELSRLLKMPVIETVARIGEGKESLIRETLAFADKKNGVWEPLEISYGPDIDPSLMDMTRLIEAENLLTGRYPARWIALKYLEGDVQIRDMGDAAGDIGRKLSRMVEKVAEHCRATLDTSPEAIIADYRYGFISSVTRQGVVTASGQKERIAMSDNIDRVVTHRFLGPALMIGVLYGMFVVTFTIGEIPMGWVGTFFDWLGATVTAITRPGLIRSMLVDGIIAGVGGVLGFVPLIMVMFLGISFLEDSGYMARMAYMMDRVLRIFGLHGCSVMPFIVAGGIPGGCAVPGVMGARTLRSPKEKLATLLVTPFMPCGAKVPVFLLLGAAFFKGAAATVLFWITIGAWITALLVAWVLRNTVIRGEATPFVMELPPYRLPTFKGLCIHTWERAWQYIKKAGTIILAISILVWSAMTFPAIPDEAARYFQIRQESLSAQLSDARTPADKEALTIQLNQVENAKAETTLKNSFAGRLGTGLEPLTRLAGFEWRTNIALLGGFAAKEVIVSTLGTAYSLGSVSAEETGGLASRLKKDPGWNALKALSMIIFVMLYAPCLVTVVAIAKESSWKWAAFSVCYTTLLAFIMSILVYQTGQFFGVLM</sequence>
<dbReference type="FunFam" id="3.40.50.300:FF:000426">
    <property type="entry name" value="Ferrous iron transport protein B"/>
    <property type="match status" value="1"/>
</dbReference>
<evidence type="ECO:0000256" key="1">
    <source>
        <dbReference type="ARBA" id="ARBA00004429"/>
    </source>
</evidence>
<keyword evidence="15" id="KW-0479">Metal-binding</keyword>
<gene>
    <name evidence="18" type="ORF">DENIS_1302</name>
</gene>
<dbReference type="GO" id="GO:0005525">
    <property type="term" value="F:GTP binding"/>
    <property type="evidence" value="ECO:0007669"/>
    <property type="project" value="UniProtKB-KW"/>
</dbReference>
<dbReference type="InterPro" id="IPR005225">
    <property type="entry name" value="Small_GTP-bd"/>
</dbReference>
<evidence type="ECO:0000256" key="11">
    <source>
        <dbReference type="ARBA" id="ARBA00023134"/>
    </source>
</evidence>
<dbReference type="InterPro" id="IPR030389">
    <property type="entry name" value="G_FEOB_dom"/>
</dbReference>
<dbReference type="Gene3D" id="1.10.287.1770">
    <property type="match status" value="1"/>
</dbReference>
<dbReference type="CDD" id="cd01879">
    <property type="entry name" value="FeoB"/>
    <property type="match status" value="1"/>
</dbReference>
<dbReference type="Pfam" id="PF02421">
    <property type="entry name" value="FeoB_N"/>
    <property type="match status" value="1"/>
</dbReference>
<feature type="transmembrane region" description="Helical" evidence="16">
    <location>
        <begin position="670"/>
        <end position="691"/>
    </location>
</feature>
<comment type="function">
    <text evidence="16">Probable transporter of a GTP-driven Fe(2+) uptake system.</text>
</comment>
<reference evidence="19" key="1">
    <citation type="submission" date="2017-11" db="EMBL/GenBank/DDBJ databases">
        <authorList>
            <person name="Watanabe M."/>
            <person name="Kojima H."/>
        </authorList>
    </citation>
    <scope>NUCLEOTIDE SEQUENCE [LARGE SCALE GENOMIC DNA]</scope>
    <source>
        <strain evidence="19">Tokyo 01</strain>
    </source>
</reference>
<dbReference type="PANTHER" id="PTHR43185:SF1">
    <property type="entry name" value="FE(2+) TRANSPORTER FEOB"/>
    <property type="match status" value="1"/>
</dbReference>
<evidence type="ECO:0000259" key="17">
    <source>
        <dbReference type="PROSITE" id="PS51711"/>
    </source>
</evidence>
<feature type="binding site" evidence="14">
    <location>
        <begin position="36"/>
        <end position="40"/>
    </location>
    <ligand>
        <name>GTP</name>
        <dbReference type="ChEBI" id="CHEBI:37565"/>
        <label>1</label>
    </ligand>
</feature>
<feature type="transmembrane region" description="Helical" evidence="16">
    <location>
        <begin position="698"/>
        <end position="718"/>
    </location>
</feature>
<evidence type="ECO:0000256" key="12">
    <source>
        <dbReference type="ARBA" id="ARBA00023136"/>
    </source>
</evidence>
<dbReference type="GO" id="GO:0046872">
    <property type="term" value="F:metal ion binding"/>
    <property type="evidence" value="ECO:0007669"/>
    <property type="project" value="UniProtKB-KW"/>
</dbReference>
<dbReference type="PROSITE" id="PS51711">
    <property type="entry name" value="G_FEOB"/>
    <property type="match status" value="1"/>
</dbReference>
<dbReference type="RefSeq" id="WP_124327780.1">
    <property type="nucleotide sequence ID" value="NZ_BEXT01000001.1"/>
</dbReference>
<dbReference type="InterPro" id="IPR003373">
    <property type="entry name" value="Fe2_transport_prot-B"/>
</dbReference>
<evidence type="ECO:0000256" key="8">
    <source>
        <dbReference type="ARBA" id="ARBA00022989"/>
    </source>
</evidence>
<evidence type="ECO:0000256" key="5">
    <source>
        <dbReference type="ARBA" id="ARBA00022519"/>
    </source>
</evidence>
<organism evidence="18 19">
    <name type="scientific">Desulfonema ishimotonii</name>
    <dbReference type="NCBI Taxonomy" id="45657"/>
    <lineage>
        <taxon>Bacteria</taxon>
        <taxon>Pseudomonadati</taxon>
        <taxon>Thermodesulfobacteriota</taxon>
        <taxon>Desulfobacteria</taxon>
        <taxon>Desulfobacterales</taxon>
        <taxon>Desulfococcaceae</taxon>
        <taxon>Desulfonema</taxon>
    </lineage>
</organism>
<evidence type="ECO:0000256" key="4">
    <source>
        <dbReference type="ARBA" id="ARBA00022496"/>
    </source>
</evidence>
<feature type="domain" description="FeoB-type G" evidence="17">
    <location>
        <begin position="4"/>
        <end position="166"/>
    </location>
</feature>
<evidence type="ECO:0000256" key="10">
    <source>
        <dbReference type="ARBA" id="ARBA00023065"/>
    </source>
</evidence>
<keyword evidence="9 16" id="KW-0408">Iron</keyword>
<feature type="transmembrane region" description="Helical" evidence="16">
    <location>
        <begin position="528"/>
        <end position="548"/>
    </location>
</feature>
<dbReference type="Pfam" id="PF17910">
    <property type="entry name" value="FeoB_Cyto"/>
    <property type="match status" value="1"/>
</dbReference>
<dbReference type="Proteomes" id="UP000288096">
    <property type="component" value="Unassembled WGS sequence"/>
</dbReference>
<keyword evidence="5" id="KW-0997">Cell inner membrane</keyword>
<evidence type="ECO:0000256" key="14">
    <source>
        <dbReference type="PIRSR" id="PIRSR603373-1"/>
    </source>
</evidence>
<dbReference type="InterPro" id="IPR006073">
    <property type="entry name" value="GTP-bd"/>
</dbReference>
<keyword evidence="15" id="KW-0460">Magnesium</keyword>
<dbReference type="NCBIfam" id="TIGR00231">
    <property type="entry name" value="small_GTP"/>
    <property type="match status" value="1"/>
</dbReference>
<dbReference type="PRINTS" id="PR00326">
    <property type="entry name" value="GTP1OBG"/>
</dbReference>
<keyword evidence="19" id="KW-1185">Reference proteome</keyword>
<feature type="binding site" evidence="15">
    <location>
        <position position="26"/>
    </location>
    <ligand>
        <name>Mg(2+)</name>
        <dbReference type="ChEBI" id="CHEBI:18420"/>
        <label>2</label>
    </ligand>
</feature>
<feature type="binding site" evidence="14">
    <location>
        <begin position="57"/>
        <end position="60"/>
    </location>
    <ligand>
        <name>GTP</name>
        <dbReference type="ChEBI" id="CHEBI:37565"/>
        <label>1</label>
    </ligand>
</feature>
<keyword evidence="2 16" id="KW-0813">Transport</keyword>
<feature type="transmembrane region" description="Helical" evidence="16">
    <location>
        <begin position="434"/>
        <end position="460"/>
    </location>
</feature>
<dbReference type="AlphaFoldDB" id="A0A401FTR1"/>
<keyword evidence="11 14" id="KW-0342">GTP-binding</keyword>
<protein>
    <recommendedName>
        <fullName evidence="13 16">Ferrous iron transport protein B</fullName>
    </recommendedName>
</protein>
<comment type="subcellular location">
    <subcellularLocation>
        <location evidence="1 16">Cell inner membrane</location>
        <topology evidence="1 16">Multi-pass membrane protein</topology>
    </subcellularLocation>
</comment>
<comment type="caution">
    <text evidence="18">The sequence shown here is derived from an EMBL/GenBank/DDBJ whole genome shotgun (WGS) entry which is preliminary data.</text>
</comment>
<evidence type="ECO:0000256" key="3">
    <source>
        <dbReference type="ARBA" id="ARBA00022475"/>
    </source>
</evidence>
<dbReference type="Pfam" id="PF07670">
    <property type="entry name" value="Gate"/>
    <property type="match status" value="2"/>
</dbReference>
<dbReference type="InterPro" id="IPR027417">
    <property type="entry name" value="P-loop_NTPase"/>
</dbReference>
<evidence type="ECO:0000256" key="16">
    <source>
        <dbReference type="RuleBase" id="RU362098"/>
    </source>
</evidence>
<feature type="binding site" evidence="15">
    <location>
        <position position="25"/>
    </location>
    <ligand>
        <name>Mg(2+)</name>
        <dbReference type="ChEBI" id="CHEBI:18420"/>
        <label>2</label>
    </ligand>
</feature>
<comment type="similarity">
    <text evidence="16">Belongs to the TRAFAC class TrmE-Era-EngA-EngB-Septin-like GTPase superfamily. FeoB GTPase (TC 9.A.8) family.</text>
</comment>
<feature type="transmembrane region" description="Helical" evidence="16">
    <location>
        <begin position="296"/>
        <end position="316"/>
    </location>
</feature>
<proteinExistence type="inferred from homology"/>
<reference evidence="19" key="2">
    <citation type="submission" date="2019-01" db="EMBL/GenBank/DDBJ databases">
        <title>Genome sequence of Desulfonema ishimotonii strain Tokyo 01.</title>
        <authorList>
            <person name="Fukui M."/>
        </authorList>
    </citation>
    <scope>NUCLEOTIDE SEQUENCE [LARGE SCALE GENOMIC DNA]</scope>
    <source>
        <strain evidence="19">Tokyo 01</strain>
    </source>
</reference>
<feature type="transmembrane region" description="Helical" evidence="16">
    <location>
        <begin position="351"/>
        <end position="376"/>
    </location>
</feature>
<dbReference type="OrthoDB" id="9809127at2"/>
<feature type="transmembrane region" description="Helical" evidence="16">
    <location>
        <begin position="322"/>
        <end position="339"/>
    </location>
</feature>
<evidence type="ECO:0000256" key="9">
    <source>
        <dbReference type="ARBA" id="ARBA00023004"/>
    </source>
</evidence>
<feature type="binding site" evidence="15">
    <location>
        <position position="23"/>
    </location>
    <ligand>
        <name>Mg(2+)</name>
        <dbReference type="ChEBI" id="CHEBI:18420"/>
        <label>2</label>
    </ligand>
</feature>
<name>A0A401FTR1_9BACT</name>
<keyword evidence="12 16" id="KW-0472">Membrane</keyword>